<feature type="domain" description="Protein kinase" evidence="22">
    <location>
        <begin position="430"/>
        <end position="709"/>
    </location>
</feature>
<dbReference type="PROSITE" id="PS50011">
    <property type="entry name" value="PROTEIN_KINASE_DOM"/>
    <property type="match status" value="1"/>
</dbReference>
<comment type="subcellular location">
    <subcellularLocation>
        <location evidence="2">Membrane</location>
        <topology evidence="2">Single-pass type I membrane protein</topology>
    </subcellularLocation>
</comment>
<dbReference type="Gene3D" id="3.20.20.80">
    <property type="entry name" value="Glycosidases"/>
    <property type="match status" value="1"/>
</dbReference>
<dbReference type="GO" id="GO:0008843">
    <property type="term" value="F:endochitinase activity"/>
    <property type="evidence" value="ECO:0007669"/>
    <property type="project" value="UniProtKB-EC"/>
</dbReference>
<name>A0ABC8Z5X5_9POAL</name>
<feature type="transmembrane region" description="Helical" evidence="20">
    <location>
        <begin position="364"/>
        <end position="387"/>
    </location>
</feature>
<accession>A0ABC8Z5X5</accession>
<evidence type="ECO:0000256" key="16">
    <source>
        <dbReference type="ARBA" id="ARBA00023180"/>
    </source>
</evidence>
<organism evidence="24 25">
    <name type="scientific">Urochloa decumbens</name>
    <dbReference type="NCBI Taxonomy" id="240449"/>
    <lineage>
        <taxon>Eukaryota</taxon>
        <taxon>Viridiplantae</taxon>
        <taxon>Streptophyta</taxon>
        <taxon>Embryophyta</taxon>
        <taxon>Tracheophyta</taxon>
        <taxon>Spermatophyta</taxon>
        <taxon>Magnoliopsida</taxon>
        <taxon>Liliopsida</taxon>
        <taxon>Poales</taxon>
        <taxon>Poaceae</taxon>
        <taxon>PACMAD clade</taxon>
        <taxon>Panicoideae</taxon>
        <taxon>Panicodae</taxon>
        <taxon>Paniceae</taxon>
        <taxon>Melinidinae</taxon>
        <taxon>Urochloa</taxon>
    </lineage>
</organism>
<dbReference type="PANTHER" id="PTHR27009">
    <property type="entry name" value="RUST RESISTANCE KINASE LR10-RELATED"/>
    <property type="match status" value="1"/>
</dbReference>
<protein>
    <recommendedName>
        <fullName evidence="3">chitinase</fullName>
        <ecNumber evidence="3">3.2.1.14</ecNumber>
    </recommendedName>
</protein>
<keyword evidence="8 18" id="KW-0547">Nucleotide-binding</keyword>
<dbReference type="GO" id="GO:0004674">
    <property type="term" value="F:protein serine/threonine kinase activity"/>
    <property type="evidence" value="ECO:0007669"/>
    <property type="project" value="UniProtKB-KW"/>
</dbReference>
<keyword evidence="11 18" id="KW-0067">ATP-binding</keyword>
<evidence type="ECO:0000256" key="8">
    <source>
        <dbReference type="ARBA" id="ARBA00022741"/>
    </source>
</evidence>
<keyword evidence="4" id="KW-0723">Serine/threonine-protein kinase</keyword>
<evidence type="ECO:0000256" key="17">
    <source>
        <dbReference type="ARBA" id="ARBA00023326"/>
    </source>
</evidence>
<evidence type="ECO:0000256" key="18">
    <source>
        <dbReference type="PROSITE-ProRule" id="PRU10141"/>
    </source>
</evidence>
<reference evidence="25" key="1">
    <citation type="submission" date="2024-06" db="EMBL/GenBank/DDBJ databases">
        <authorList>
            <person name="Ryan C."/>
        </authorList>
    </citation>
    <scope>NUCLEOTIDE SEQUENCE [LARGE SCALE GENOMIC DNA]</scope>
</reference>
<evidence type="ECO:0000256" key="9">
    <source>
        <dbReference type="ARBA" id="ARBA00022777"/>
    </source>
</evidence>
<evidence type="ECO:0000256" key="19">
    <source>
        <dbReference type="SAM" id="MobiDB-lite"/>
    </source>
</evidence>
<dbReference type="SMART" id="SM00220">
    <property type="entry name" value="S_TKc"/>
    <property type="match status" value="1"/>
</dbReference>
<dbReference type="GO" id="GO:0006032">
    <property type="term" value="P:chitin catabolic process"/>
    <property type="evidence" value="ECO:0007669"/>
    <property type="project" value="UniProtKB-KW"/>
</dbReference>
<sequence length="718" mass="77625">MACSCKLLCAYLLLVGRTAAFSGAIVNISIYWGQNGHESSLAETCGTGRYAFVLVAFLSTFGNGQTPALNLAGRCDPTAGGCAGQSKDIESCQSRGVKVLLSIGGSRGNYGLSSAADAQGLATYLWDNFLGGESSSRPLGDAVLDGIDLAVQSGGCAYYDGLARNLTSLYKRDKRGRKYLLTAAPQCLYPDAFLGPALGTGLFDHVWVKFYNNMPCQYASDDMSKLRNSWEAWTQALPSASVFLGLPASPEALTTAGSGYIDPQALVSRVLPVVNGSANYGGIMLWSSYYDMNSGYSAELLGEVAADQSSGSPIPPRGSPPGGSGNAPPGGSGNAPPNDSPVSPNTGPNDSPVSPNTGPSKKRIIMYIVTGISGLFGVIILAVFLWYKRYGMIPWKRGSRNAPRLESFMQKQGTSHPKRYTYSEVRRMTKSFSHQLGQGGYGTVFRGNLPDGREIAVKMLKDTDGDGEEFMNEVASISRTSHVNIVTLVGFCLQGSKRALLYEYMPNGSLERYNFGCNSTEGEDTLSWDKLFDIVIGIARGLEYLHTRCNTRIVHFDIKPQNILLDQDFCPKISDFGLAKLCRQKESKISNVGARGTIGYIAPEVFSRNYGAAVNSKADVYSYGMVILEMVGARKQIDVSTDDNSSKYFPEWLYDNLDQFCGATACEIGSDTTELVRKMTTVGLWCIQFVPADRPSMSKVLEMLESNTMDLQLPPKAF</sequence>
<dbReference type="InterPro" id="IPR017853">
    <property type="entry name" value="GH"/>
</dbReference>
<keyword evidence="14 20" id="KW-0472">Membrane</keyword>
<dbReference type="Pfam" id="PF00704">
    <property type="entry name" value="Glyco_hydro_18"/>
    <property type="match status" value="1"/>
</dbReference>
<dbReference type="CDD" id="cd02877">
    <property type="entry name" value="GH18_hevamine_XipI_class_III"/>
    <property type="match status" value="1"/>
</dbReference>
<dbReference type="EMBL" id="OZ075128">
    <property type="protein sequence ID" value="CAL4955011.1"/>
    <property type="molecule type" value="Genomic_DNA"/>
</dbReference>
<dbReference type="FunFam" id="3.30.200.20:FF:000178">
    <property type="entry name" value="serine/threonine-protein kinase PBS1-like"/>
    <property type="match status" value="1"/>
</dbReference>
<evidence type="ECO:0000256" key="5">
    <source>
        <dbReference type="ARBA" id="ARBA00022679"/>
    </source>
</evidence>
<evidence type="ECO:0000256" key="7">
    <source>
        <dbReference type="ARBA" id="ARBA00022729"/>
    </source>
</evidence>
<dbReference type="SUPFAM" id="SSF56112">
    <property type="entry name" value="Protein kinase-like (PK-like)"/>
    <property type="match status" value="1"/>
</dbReference>
<dbReference type="InterPro" id="IPR000719">
    <property type="entry name" value="Prot_kinase_dom"/>
</dbReference>
<keyword evidence="15" id="KW-1015">Disulfide bond</keyword>
<reference evidence="24 25" key="2">
    <citation type="submission" date="2024-10" db="EMBL/GenBank/DDBJ databases">
        <authorList>
            <person name="Ryan C."/>
        </authorList>
    </citation>
    <scope>NUCLEOTIDE SEQUENCE [LARGE SCALE GENOMIC DNA]</scope>
</reference>
<evidence type="ECO:0000256" key="21">
    <source>
        <dbReference type="SAM" id="SignalP"/>
    </source>
</evidence>
<dbReference type="InterPro" id="IPR045321">
    <property type="entry name" value="Cts1-like"/>
</dbReference>
<evidence type="ECO:0000313" key="24">
    <source>
        <dbReference type="EMBL" id="CAL4955011.1"/>
    </source>
</evidence>
<dbReference type="EC" id="3.2.1.14" evidence="3"/>
<dbReference type="InterPro" id="IPR001223">
    <property type="entry name" value="Glyco_hydro18_cat"/>
</dbReference>
<gene>
    <name evidence="24" type="ORF">URODEC1_LOCUS41165</name>
</gene>
<keyword evidence="17" id="KW-0624">Polysaccharide degradation</keyword>
<dbReference type="GO" id="GO:0000272">
    <property type="term" value="P:polysaccharide catabolic process"/>
    <property type="evidence" value="ECO:0007669"/>
    <property type="project" value="UniProtKB-KW"/>
</dbReference>
<dbReference type="InterPro" id="IPR017441">
    <property type="entry name" value="Protein_kinase_ATP_BS"/>
</dbReference>
<keyword evidence="9" id="KW-0418">Kinase</keyword>
<keyword evidence="13" id="KW-0146">Chitin degradation</keyword>
<feature type="binding site" evidence="18">
    <location>
        <position position="458"/>
    </location>
    <ligand>
        <name>ATP</name>
        <dbReference type="ChEBI" id="CHEBI:30616"/>
    </ligand>
</feature>
<keyword evidence="7 21" id="KW-0732">Signal</keyword>
<evidence type="ECO:0000256" key="4">
    <source>
        <dbReference type="ARBA" id="ARBA00022527"/>
    </source>
</evidence>
<evidence type="ECO:0000256" key="13">
    <source>
        <dbReference type="ARBA" id="ARBA00023024"/>
    </source>
</evidence>
<dbReference type="InterPro" id="IPR008271">
    <property type="entry name" value="Ser/Thr_kinase_AS"/>
</dbReference>
<keyword evidence="17" id="KW-0119">Carbohydrate metabolism</keyword>
<feature type="region of interest" description="Disordered" evidence="19">
    <location>
        <begin position="307"/>
        <end position="358"/>
    </location>
</feature>
<dbReference type="InterPro" id="IPR011009">
    <property type="entry name" value="Kinase-like_dom_sf"/>
</dbReference>
<evidence type="ECO:0000259" key="22">
    <source>
        <dbReference type="PROSITE" id="PS50011"/>
    </source>
</evidence>
<dbReference type="FunFam" id="1.10.510.10:FF:000590">
    <property type="entry name" value="PR5-like receptor kinase"/>
    <property type="match status" value="1"/>
</dbReference>
<dbReference type="GO" id="GO:0005524">
    <property type="term" value="F:ATP binding"/>
    <property type="evidence" value="ECO:0007669"/>
    <property type="project" value="UniProtKB-UniRule"/>
</dbReference>
<dbReference type="AlphaFoldDB" id="A0ABC8Z5X5"/>
<feature type="compositionally biased region" description="Gly residues" evidence="19">
    <location>
        <begin position="320"/>
        <end position="333"/>
    </location>
</feature>
<dbReference type="Proteomes" id="UP001497457">
    <property type="component" value="Chromosome 18b"/>
</dbReference>
<evidence type="ECO:0000259" key="23">
    <source>
        <dbReference type="PROSITE" id="PS51910"/>
    </source>
</evidence>
<keyword evidence="12 20" id="KW-1133">Transmembrane helix</keyword>
<evidence type="ECO:0000256" key="10">
    <source>
        <dbReference type="ARBA" id="ARBA00022801"/>
    </source>
</evidence>
<evidence type="ECO:0000256" key="3">
    <source>
        <dbReference type="ARBA" id="ARBA00012729"/>
    </source>
</evidence>
<evidence type="ECO:0000256" key="15">
    <source>
        <dbReference type="ARBA" id="ARBA00023157"/>
    </source>
</evidence>
<evidence type="ECO:0000256" key="20">
    <source>
        <dbReference type="SAM" id="Phobius"/>
    </source>
</evidence>
<dbReference type="Gene3D" id="1.10.510.10">
    <property type="entry name" value="Transferase(Phosphotransferase) domain 1"/>
    <property type="match status" value="1"/>
</dbReference>
<keyword evidence="5" id="KW-0808">Transferase</keyword>
<keyword evidence="6 20" id="KW-0812">Transmembrane</keyword>
<dbReference type="GO" id="GO:0016020">
    <property type="term" value="C:membrane"/>
    <property type="evidence" value="ECO:0007669"/>
    <property type="project" value="UniProtKB-SubCell"/>
</dbReference>
<feature type="domain" description="GH18" evidence="23">
    <location>
        <begin position="26"/>
        <end position="311"/>
    </location>
</feature>
<dbReference type="SUPFAM" id="SSF51445">
    <property type="entry name" value="(Trans)glycosidases"/>
    <property type="match status" value="1"/>
</dbReference>
<feature type="compositionally biased region" description="Polar residues" evidence="19">
    <location>
        <begin position="342"/>
        <end position="358"/>
    </location>
</feature>
<evidence type="ECO:0000256" key="12">
    <source>
        <dbReference type="ARBA" id="ARBA00022989"/>
    </source>
</evidence>
<comment type="catalytic activity">
    <reaction evidence="1">
        <text>Random endo-hydrolysis of N-acetyl-beta-D-glucosaminide (1-&gt;4)-beta-linkages in chitin and chitodextrins.</text>
        <dbReference type="EC" id="3.2.1.14"/>
    </reaction>
</comment>
<proteinExistence type="predicted"/>
<evidence type="ECO:0000256" key="14">
    <source>
        <dbReference type="ARBA" id="ARBA00023136"/>
    </source>
</evidence>
<dbReference type="Pfam" id="PF00069">
    <property type="entry name" value="Pkinase"/>
    <property type="match status" value="1"/>
</dbReference>
<dbReference type="PROSITE" id="PS51910">
    <property type="entry name" value="GH18_2"/>
    <property type="match status" value="1"/>
</dbReference>
<keyword evidence="10" id="KW-0378">Hydrolase</keyword>
<feature type="signal peptide" evidence="21">
    <location>
        <begin position="1"/>
        <end position="20"/>
    </location>
</feature>
<keyword evidence="25" id="KW-1185">Reference proteome</keyword>
<evidence type="ECO:0000256" key="2">
    <source>
        <dbReference type="ARBA" id="ARBA00004479"/>
    </source>
</evidence>
<evidence type="ECO:0000256" key="6">
    <source>
        <dbReference type="ARBA" id="ARBA00022692"/>
    </source>
</evidence>
<keyword evidence="16" id="KW-0325">Glycoprotein</keyword>
<dbReference type="PROSITE" id="PS00107">
    <property type="entry name" value="PROTEIN_KINASE_ATP"/>
    <property type="match status" value="1"/>
</dbReference>
<evidence type="ECO:0000256" key="1">
    <source>
        <dbReference type="ARBA" id="ARBA00000822"/>
    </source>
</evidence>
<evidence type="ECO:0000313" key="25">
    <source>
        <dbReference type="Proteomes" id="UP001497457"/>
    </source>
</evidence>
<dbReference type="PROSITE" id="PS00108">
    <property type="entry name" value="PROTEIN_KINASE_ST"/>
    <property type="match status" value="1"/>
</dbReference>
<dbReference type="Gene3D" id="3.30.200.20">
    <property type="entry name" value="Phosphorylase Kinase, domain 1"/>
    <property type="match status" value="1"/>
</dbReference>
<dbReference type="InterPro" id="IPR045874">
    <property type="entry name" value="LRK10/LRL21-25-like"/>
</dbReference>
<dbReference type="FunFam" id="3.20.20.80:FF:000015">
    <property type="entry name" value="Acidic endochitinase SE2"/>
    <property type="match status" value="1"/>
</dbReference>
<feature type="chain" id="PRO_5044833539" description="chitinase" evidence="21">
    <location>
        <begin position="21"/>
        <end position="718"/>
    </location>
</feature>
<evidence type="ECO:0000256" key="11">
    <source>
        <dbReference type="ARBA" id="ARBA00022840"/>
    </source>
</evidence>